<dbReference type="GO" id="GO:0016791">
    <property type="term" value="F:phosphatase activity"/>
    <property type="evidence" value="ECO:0007669"/>
    <property type="project" value="TreeGrafter"/>
</dbReference>
<dbReference type="PANTHER" id="PTHR48100:SF57">
    <property type="entry name" value="PHOSPHOGLYCERATE MUTASE"/>
    <property type="match status" value="1"/>
</dbReference>
<dbReference type="Proteomes" id="UP000188937">
    <property type="component" value="Chromosome"/>
</dbReference>
<dbReference type="Gene3D" id="3.40.50.1240">
    <property type="entry name" value="Phosphoglycerate mutase-like"/>
    <property type="match status" value="1"/>
</dbReference>
<dbReference type="InterPro" id="IPR013078">
    <property type="entry name" value="His_Pase_superF_clade-1"/>
</dbReference>
<proteinExistence type="predicted"/>
<dbReference type="STRING" id="435.A0U92_06815"/>
<evidence type="ECO:0000313" key="1">
    <source>
        <dbReference type="EMBL" id="AQS84537.1"/>
    </source>
</evidence>
<dbReference type="InterPro" id="IPR050275">
    <property type="entry name" value="PGM_Phosphatase"/>
</dbReference>
<keyword evidence="2" id="KW-1185">Reference proteome</keyword>
<organism evidence="1 2">
    <name type="scientific">Acetobacter aceti</name>
    <dbReference type="NCBI Taxonomy" id="435"/>
    <lineage>
        <taxon>Bacteria</taxon>
        <taxon>Pseudomonadati</taxon>
        <taxon>Pseudomonadota</taxon>
        <taxon>Alphaproteobacteria</taxon>
        <taxon>Acetobacterales</taxon>
        <taxon>Acetobacteraceae</taxon>
        <taxon>Acetobacter</taxon>
        <taxon>Acetobacter subgen. Acetobacter</taxon>
    </lineage>
</organism>
<accession>A0A1U9KFN5</accession>
<reference evidence="1 2" key="1">
    <citation type="submission" date="2016-03" db="EMBL/GenBank/DDBJ databases">
        <title>Acetic acid bacteria sequencing.</title>
        <authorList>
            <person name="Brandt J."/>
            <person name="Jakob F."/>
            <person name="Vogel R.F."/>
        </authorList>
    </citation>
    <scope>NUCLEOTIDE SEQUENCE [LARGE SCALE GENOMIC DNA]</scope>
    <source>
        <strain evidence="1 2">TMW2.1153</strain>
    </source>
</reference>
<name>A0A1U9KFN5_ACEAC</name>
<gene>
    <name evidence="1" type="ORF">A0U92_06815</name>
</gene>
<evidence type="ECO:0000313" key="2">
    <source>
        <dbReference type="Proteomes" id="UP000188937"/>
    </source>
</evidence>
<dbReference type="EMBL" id="CP014692">
    <property type="protein sequence ID" value="AQS84537.1"/>
    <property type="molecule type" value="Genomic_DNA"/>
</dbReference>
<dbReference type="SUPFAM" id="SSF53254">
    <property type="entry name" value="Phosphoglycerate mutase-like"/>
    <property type="match status" value="1"/>
</dbReference>
<dbReference type="Pfam" id="PF00300">
    <property type="entry name" value="His_Phos_1"/>
    <property type="match status" value="1"/>
</dbReference>
<dbReference type="eggNOG" id="COG0406">
    <property type="taxonomic scope" value="Bacteria"/>
</dbReference>
<dbReference type="RefSeq" id="WP_077812580.1">
    <property type="nucleotide sequence ID" value="NZ_CP014692.1"/>
</dbReference>
<dbReference type="AlphaFoldDB" id="A0A1U9KFN5"/>
<protein>
    <submittedName>
        <fullName evidence="1">Phosphoglycerate mutase</fullName>
    </submittedName>
</protein>
<dbReference type="CDD" id="cd07067">
    <property type="entry name" value="HP_PGM_like"/>
    <property type="match status" value="1"/>
</dbReference>
<dbReference type="OrthoDB" id="9781415at2"/>
<dbReference type="KEGG" id="aace:A0U92_06815"/>
<dbReference type="SMART" id="SM00855">
    <property type="entry name" value="PGAM"/>
    <property type="match status" value="1"/>
</dbReference>
<sequence>MIVLRHCQSEFNRLFTATRKDPGIADPPLSELGRKQADDLVQALVGEGIRHIIVSPYTRALQTAAPIARALNITPTINPLIRERAAFSCDIGSPPAALALRWAELDFSGLDEMWWSPAIESPEAVEERAEVFRAEMAASPVWRDTLVVSHWAFLLAFTRSSVENGSWFRLDPTVPPATL</sequence>
<dbReference type="GO" id="GO:0005737">
    <property type="term" value="C:cytoplasm"/>
    <property type="evidence" value="ECO:0007669"/>
    <property type="project" value="TreeGrafter"/>
</dbReference>
<dbReference type="PANTHER" id="PTHR48100">
    <property type="entry name" value="BROAD-SPECIFICITY PHOSPHATASE YOR283W-RELATED"/>
    <property type="match status" value="1"/>
</dbReference>
<dbReference type="InterPro" id="IPR029033">
    <property type="entry name" value="His_PPase_superfam"/>
</dbReference>